<keyword evidence="4 6" id="KW-1133">Transmembrane helix</keyword>
<evidence type="ECO:0000256" key="6">
    <source>
        <dbReference type="SAM" id="Phobius"/>
    </source>
</evidence>
<feature type="transmembrane region" description="Helical" evidence="6">
    <location>
        <begin position="248"/>
        <end position="266"/>
    </location>
</feature>
<dbReference type="EMBL" id="BOVK01000081">
    <property type="protein sequence ID" value="GIQ71344.1"/>
    <property type="molecule type" value="Genomic_DNA"/>
</dbReference>
<feature type="transmembrane region" description="Helical" evidence="6">
    <location>
        <begin position="333"/>
        <end position="353"/>
    </location>
</feature>
<feature type="transmembrane region" description="Helical" evidence="6">
    <location>
        <begin position="35"/>
        <end position="54"/>
    </location>
</feature>
<feature type="transmembrane region" description="Helical" evidence="6">
    <location>
        <begin position="128"/>
        <end position="148"/>
    </location>
</feature>
<dbReference type="InterPro" id="IPR053160">
    <property type="entry name" value="MFS_DHA3_Transporter"/>
</dbReference>
<feature type="transmembrane region" description="Helical" evidence="6">
    <location>
        <begin position="104"/>
        <end position="122"/>
    </location>
</feature>
<keyword evidence="9" id="KW-1185">Reference proteome</keyword>
<dbReference type="InterPro" id="IPR011701">
    <property type="entry name" value="MFS"/>
</dbReference>
<feature type="transmembrane region" description="Helical" evidence="6">
    <location>
        <begin position="305"/>
        <end position="327"/>
    </location>
</feature>
<dbReference type="PROSITE" id="PS00216">
    <property type="entry name" value="SUGAR_TRANSPORT_1"/>
    <property type="match status" value="1"/>
</dbReference>
<proteinExistence type="predicted"/>
<evidence type="ECO:0000313" key="9">
    <source>
        <dbReference type="Proteomes" id="UP000677918"/>
    </source>
</evidence>
<feature type="transmembrane region" description="Helical" evidence="6">
    <location>
        <begin position="181"/>
        <end position="200"/>
    </location>
</feature>
<dbReference type="Proteomes" id="UP000677918">
    <property type="component" value="Unassembled WGS sequence"/>
</dbReference>
<feature type="transmembrane region" description="Helical" evidence="6">
    <location>
        <begin position="206"/>
        <end position="228"/>
    </location>
</feature>
<dbReference type="InterPro" id="IPR020846">
    <property type="entry name" value="MFS_dom"/>
</dbReference>
<evidence type="ECO:0000256" key="3">
    <source>
        <dbReference type="ARBA" id="ARBA00022692"/>
    </source>
</evidence>
<dbReference type="GO" id="GO:0022857">
    <property type="term" value="F:transmembrane transporter activity"/>
    <property type="evidence" value="ECO:0007669"/>
    <property type="project" value="InterPro"/>
</dbReference>
<dbReference type="InterPro" id="IPR036259">
    <property type="entry name" value="MFS_trans_sf"/>
</dbReference>
<feature type="transmembrane region" description="Helical" evidence="6">
    <location>
        <begin position="272"/>
        <end position="293"/>
    </location>
</feature>
<dbReference type="GO" id="GO:0005886">
    <property type="term" value="C:plasma membrane"/>
    <property type="evidence" value="ECO:0007669"/>
    <property type="project" value="UniProtKB-SubCell"/>
</dbReference>
<evidence type="ECO:0000256" key="5">
    <source>
        <dbReference type="ARBA" id="ARBA00023136"/>
    </source>
</evidence>
<evidence type="ECO:0000256" key="4">
    <source>
        <dbReference type="ARBA" id="ARBA00022989"/>
    </source>
</evidence>
<name>A0A8J4M3Y7_9BACL</name>
<dbReference type="SUPFAM" id="SSF103473">
    <property type="entry name" value="MFS general substrate transporter"/>
    <property type="match status" value="1"/>
</dbReference>
<dbReference type="InterPro" id="IPR005829">
    <property type="entry name" value="Sugar_transporter_CS"/>
</dbReference>
<feature type="domain" description="Major facilitator superfamily (MFS) profile" evidence="7">
    <location>
        <begin position="1"/>
        <end position="360"/>
    </location>
</feature>
<protein>
    <submittedName>
        <fullName evidence="8">MFS transporter</fullName>
    </submittedName>
</protein>
<keyword evidence="3 6" id="KW-0812">Transmembrane</keyword>
<dbReference type="PROSITE" id="PS50850">
    <property type="entry name" value="MFS"/>
    <property type="match status" value="1"/>
</dbReference>
<comment type="subcellular location">
    <subcellularLocation>
        <location evidence="1">Cell membrane</location>
        <topology evidence="1">Multi-pass membrane protein</topology>
    </subcellularLocation>
</comment>
<dbReference type="AlphaFoldDB" id="A0A8J4M3Y7"/>
<dbReference type="Gene3D" id="1.20.1250.20">
    <property type="entry name" value="MFS general substrate transporter like domains"/>
    <property type="match status" value="1"/>
</dbReference>
<gene>
    <name evidence="8" type="ORF">XYCOK13_41680</name>
</gene>
<evidence type="ECO:0000259" key="7">
    <source>
        <dbReference type="PROSITE" id="PS50850"/>
    </source>
</evidence>
<evidence type="ECO:0000313" key="8">
    <source>
        <dbReference type="EMBL" id="GIQ71344.1"/>
    </source>
</evidence>
<dbReference type="PANTHER" id="PTHR23530">
    <property type="entry name" value="TRANSPORT PROTEIN-RELATED"/>
    <property type="match status" value="1"/>
</dbReference>
<dbReference type="Pfam" id="PF07690">
    <property type="entry name" value="MFS_1"/>
    <property type="match status" value="1"/>
</dbReference>
<reference evidence="8" key="1">
    <citation type="submission" date="2021-04" db="EMBL/GenBank/DDBJ databases">
        <title>Draft genome sequence of Xylanibacillus composti strain K13.</title>
        <authorList>
            <person name="Uke A."/>
            <person name="Chhe C."/>
            <person name="Baramee S."/>
            <person name="Kosugi A."/>
        </authorList>
    </citation>
    <scope>NUCLEOTIDE SEQUENCE</scope>
    <source>
        <strain evidence="8">K13</strain>
    </source>
</reference>
<evidence type="ECO:0000256" key="1">
    <source>
        <dbReference type="ARBA" id="ARBA00004651"/>
    </source>
</evidence>
<evidence type="ECO:0000256" key="2">
    <source>
        <dbReference type="ARBA" id="ARBA00022448"/>
    </source>
</evidence>
<keyword evidence="5 6" id="KW-0472">Membrane</keyword>
<comment type="caution">
    <text evidence="8">The sequence shown here is derived from an EMBL/GenBank/DDBJ whole genome shotgun (WGS) entry which is preliminary data.</text>
</comment>
<feature type="transmembrane region" description="Helical" evidence="6">
    <location>
        <begin position="60"/>
        <end position="83"/>
    </location>
</feature>
<keyword evidence="2" id="KW-0813">Transport</keyword>
<accession>A0A8J4M3Y7</accession>
<organism evidence="8 9">
    <name type="scientific">Xylanibacillus composti</name>
    <dbReference type="NCBI Taxonomy" id="1572762"/>
    <lineage>
        <taxon>Bacteria</taxon>
        <taxon>Bacillati</taxon>
        <taxon>Bacillota</taxon>
        <taxon>Bacilli</taxon>
        <taxon>Bacillales</taxon>
        <taxon>Paenibacillaceae</taxon>
        <taxon>Xylanibacillus</taxon>
    </lineage>
</organism>
<feature type="transmembrane region" description="Helical" evidence="6">
    <location>
        <begin position="6"/>
        <end position="28"/>
    </location>
</feature>
<dbReference type="PANTHER" id="PTHR23530:SF1">
    <property type="entry name" value="PERMEASE, MAJOR FACILITATOR SUPERFAMILY-RELATED"/>
    <property type="match status" value="1"/>
</dbReference>
<sequence length="360" mass="39163">MTIQYVVYTEIIYAIAIMLLELPTGILADKWGRKPMVVLAACMGCLEFFLLLHASQFWHFALVVVLAAAGSSAASGTETALLYDSLAANGRERAFEKIVGRMRGFDLVATMLAALGGSWLAHQFGFAFNYWLSLFSMGLCLLLTCLLIEPVTSPSATGQNEEPLPVKQFVRQALLQFRDRPGLLLVVLAATVTGAAINFIDEFWQIYLDRIGISVLYFGLFSAAIYFLQLPGSLLAYRLRDIFGCRPLLLIILAGLTLGFGYMAAVPGTSSIAALFLICLFAGMIEPLAAGYLHHRIDSSMRATMGSFQSFGTNAAIMGTGLGFGFASARWDIFGGYGLIAVLCGGFLTYFFFASKRQLD</sequence>